<keyword evidence="1" id="KW-0560">Oxidoreductase</keyword>
<name>A0A9P5SB07_9FUNG</name>
<dbReference type="AlphaFoldDB" id="A0A9P5SB07"/>
<dbReference type="Gene3D" id="3.40.50.200">
    <property type="entry name" value="Peptidase S8/S53 domain"/>
    <property type="match status" value="1"/>
</dbReference>
<comment type="caution">
    <text evidence="2">The sequence shown here is derived from an EMBL/GenBank/DDBJ whole genome shotgun (WGS) entry which is preliminary data.</text>
</comment>
<dbReference type="InterPro" id="IPR036852">
    <property type="entry name" value="Peptidase_S8/S53_dom_sf"/>
</dbReference>
<dbReference type="Gene3D" id="3.40.30.20">
    <property type="match status" value="1"/>
</dbReference>
<dbReference type="GO" id="GO:0004252">
    <property type="term" value="F:serine-type endopeptidase activity"/>
    <property type="evidence" value="ECO:0007669"/>
    <property type="project" value="InterPro"/>
</dbReference>
<dbReference type="Proteomes" id="UP000696485">
    <property type="component" value="Unassembled WGS sequence"/>
</dbReference>
<evidence type="ECO:0000313" key="3">
    <source>
        <dbReference type="Proteomes" id="UP000696485"/>
    </source>
</evidence>
<evidence type="ECO:0008006" key="4">
    <source>
        <dbReference type="Google" id="ProtNLM"/>
    </source>
</evidence>
<organism evidence="2 3">
    <name type="scientific">Podila minutissima</name>
    <dbReference type="NCBI Taxonomy" id="64525"/>
    <lineage>
        <taxon>Eukaryota</taxon>
        <taxon>Fungi</taxon>
        <taxon>Fungi incertae sedis</taxon>
        <taxon>Mucoromycota</taxon>
        <taxon>Mortierellomycotina</taxon>
        <taxon>Mortierellomycetes</taxon>
        <taxon>Mortierellales</taxon>
        <taxon>Mortierellaceae</taxon>
        <taxon>Podila</taxon>
    </lineage>
</organism>
<accession>A0A9P5SB07</accession>
<reference evidence="2" key="1">
    <citation type="journal article" date="2020" name="Fungal Divers.">
        <title>Resolving the Mortierellaceae phylogeny through synthesis of multi-gene phylogenetics and phylogenomics.</title>
        <authorList>
            <person name="Vandepol N."/>
            <person name="Liber J."/>
            <person name="Desiro A."/>
            <person name="Na H."/>
            <person name="Kennedy M."/>
            <person name="Barry K."/>
            <person name="Grigoriev I.V."/>
            <person name="Miller A.N."/>
            <person name="O'Donnell K."/>
            <person name="Stajich J.E."/>
            <person name="Bonito G."/>
        </authorList>
    </citation>
    <scope>NUCLEOTIDE SEQUENCE</scope>
    <source>
        <strain evidence="2">NVP1</strain>
    </source>
</reference>
<gene>
    <name evidence="2" type="ORF">BG006_003726</name>
</gene>
<evidence type="ECO:0000256" key="1">
    <source>
        <dbReference type="ARBA" id="ARBA00023002"/>
    </source>
</evidence>
<evidence type="ECO:0000313" key="2">
    <source>
        <dbReference type="EMBL" id="KAF9315566.1"/>
    </source>
</evidence>
<dbReference type="InterPro" id="IPR038220">
    <property type="entry name" value="PHOX_C_sf"/>
</dbReference>
<protein>
    <recommendedName>
        <fullName evidence="4">Peptidase S8/S53 domain-containing protein</fullName>
    </recommendedName>
</protein>
<proteinExistence type="predicted"/>
<dbReference type="GO" id="GO:0016491">
    <property type="term" value="F:oxidoreductase activity"/>
    <property type="evidence" value="ECO:0007669"/>
    <property type="project" value="UniProtKB-KW"/>
</dbReference>
<dbReference type="GO" id="GO:0006508">
    <property type="term" value="P:proteolysis"/>
    <property type="evidence" value="ECO:0007669"/>
    <property type="project" value="InterPro"/>
</dbReference>
<dbReference type="SUPFAM" id="SSF52743">
    <property type="entry name" value="Subtilisin-like"/>
    <property type="match status" value="1"/>
</dbReference>
<dbReference type="EMBL" id="JAAAUY010002068">
    <property type="protein sequence ID" value="KAF9315566.1"/>
    <property type="molecule type" value="Genomic_DNA"/>
</dbReference>
<sequence length="142" mass="14632">MAAPHVAGVAALYLSFNSIPTAQGLFDKLTQTATPRAIKGDLKGSPNRLVFNGGARRKEGNTSPVVGAAEGGNVGIADSQAGDGKLFLDQQGAVHQKYGVAKHVAGTLIVVWPDGNLGYRVKGAGNAAWGDVDGYFRLILSA</sequence>
<keyword evidence="3" id="KW-1185">Reference proteome</keyword>